<keyword evidence="2" id="KW-1185">Reference proteome</keyword>
<reference evidence="1" key="1">
    <citation type="submission" date="2023-04" db="EMBL/GenBank/DDBJ databases">
        <title>Draft Genome sequencing of Naganishia species isolated from polar environments using Oxford Nanopore Technology.</title>
        <authorList>
            <person name="Leo P."/>
            <person name="Venkateswaran K."/>
        </authorList>
    </citation>
    <scope>NUCLEOTIDE SEQUENCE</scope>
    <source>
        <strain evidence="1">MNA-CCFEE 5262</strain>
    </source>
</reference>
<comment type="caution">
    <text evidence="1">The sequence shown here is derived from an EMBL/GenBank/DDBJ whole genome shotgun (WGS) entry which is preliminary data.</text>
</comment>
<dbReference type="Proteomes" id="UP001230649">
    <property type="component" value="Unassembled WGS sequence"/>
</dbReference>
<accession>A0ACC2WH97</accession>
<name>A0ACC2WH97_9TREE</name>
<gene>
    <name evidence="1" type="ORF">QFC20_002819</name>
</gene>
<protein>
    <submittedName>
        <fullName evidence="1">Uncharacterized protein</fullName>
    </submittedName>
</protein>
<dbReference type="EMBL" id="JASBWS010000022">
    <property type="protein sequence ID" value="KAJ9110778.1"/>
    <property type="molecule type" value="Genomic_DNA"/>
</dbReference>
<organism evidence="1 2">
    <name type="scientific">Naganishia adeliensis</name>
    <dbReference type="NCBI Taxonomy" id="92952"/>
    <lineage>
        <taxon>Eukaryota</taxon>
        <taxon>Fungi</taxon>
        <taxon>Dikarya</taxon>
        <taxon>Basidiomycota</taxon>
        <taxon>Agaricomycotina</taxon>
        <taxon>Tremellomycetes</taxon>
        <taxon>Filobasidiales</taxon>
        <taxon>Filobasidiaceae</taxon>
        <taxon>Naganishia</taxon>
    </lineage>
</organism>
<evidence type="ECO:0000313" key="1">
    <source>
        <dbReference type="EMBL" id="KAJ9110778.1"/>
    </source>
</evidence>
<proteinExistence type="predicted"/>
<sequence length="580" mass="62572">MTGKNNSKTIVIKLGTSSIISADPPFLPHLSLLSSITETTHHLRSLGHRVVLVSSGAIGVGMRTMSLKERGKGLQRKQALAAIGQGRLIALWDQLFGLLDVKIAQVLLTRQDISDRQRYLNAQNTFSELLALGVVPIVNENDTVSVSEIKFGDNDTLSAIAANMINADYLFLMTDVNCLYTDNPRKNPDAKPVWIVRDIQRCREQVSTATLGTSLGTGGMSTKLIAAELATVAGVTTVIINSQCSQDILPIIEASEDVPDDNDRTAEQTEHAGYGLPKCTRFIRQPTRLNDRKWWVAHGLHCAGSVIIDEGAHHAIHRRESGGRLLPSGVVAVVGAFASHQAVKLFVRRRKRGTKPDDPKAVQAEQGTASASGACTPQSVAPSAQASPCIKPTTPAMTSQNPSNNGSPMTQPQTPNLYPTLSISSSIASLETLGQGQGQAHRVFGTIGDSLAMSNSHTPNSQTYMPGNSNQDSDASGMPRRFDSLSSTHSDLESLTHSVSSLRFPARREYDMDKWEDVEIGKGLALYNSMEIDRLRGCKSSDIASIIGYSESAHVVDSIAFSDAHLIQEGRQPFTRSGEQ</sequence>
<evidence type="ECO:0000313" key="2">
    <source>
        <dbReference type="Proteomes" id="UP001230649"/>
    </source>
</evidence>